<evidence type="ECO:0000313" key="3">
    <source>
        <dbReference type="Proteomes" id="UP000323930"/>
    </source>
</evidence>
<evidence type="ECO:0000313" key="2">
    <source>
        <dbReference type="EMBL" id="TYA78624.1"/>
    </source>
</evidence>
<dbReference type="OrthoDB" id="982342at2"/>
<name>A0A5D0I4M5_9FLAO</name>
<accession>A0A5D0I4M5</accession>
<dbReference type="Proteomes" id="UP000323930">
    <property type="component" value="Unassembled WGS sequence"/>
</dbReference>
<reference evidence="2 3" key="1">
    <citation type="submission" date="2019-08" db="EMBL/GenBank/DDBJ databases">
        <title>Seonamhaeicola sediminis sp. nov., isolated from marine sediment.</title>
        <authorList>
            <person name="Cao W.R."/>
        </authorList>
    </citation>
    <scope>NUCLEOTIDE SEQUENCE [LARGE SCALE GENOMIC DNA]</scope>
    <source>
        <strain evidence="2 3">B011</strain>
    </source>
</reference>
<organism evidence="2 3">
    <name type="scientific">Seonamhaeicola marinus</name>
    <dbReference type="NCBI Taxonomy" id="1912246"/>
    <lineage>
        <taxon>Bacteria</taxon>
        <taxon>Pseudomonadati</taxon>
        <taxon>Bacteroidota</taxon>
        <taxon>Flavobacteriia</taxon>
        <taxon>Flavobacteriales</taxon>
        <taxon>Flavobacteriaceae</taxon>
    </lineage>
</organism>
<protein>
    <submittedName>
        <fullName evidence="2">Uncharacterized protein</fullName>
    </submittedName>
</protein>
<keyword evidence="1" id="KW-0175">Coiled coil</keyword>
<sequence length="210" mass="24841">MRVITTILILFGHISFSNTLGLDVMLVSKEKGENQIYYNEFSRNFCNFLCGPDAYKNSEFEQIQKLTDLSLNLFRNYPVNLEPDTSELEYKLYLAEEENNLIKIEQLKNKIKNTVKKWEQNYYLINDGWIKVSDLKELTEKLISKLKEKSIHKALKYNFNWENYFKNEVRKSKDKLSYLDHTLIEDLNSLLKGLEIMSQRGITYVAFSYG</sequence>
<gene>
    <name evidence="2" type="ORF">FUA24_09740</name>
</gene>
<comment type="caution">
    <text evidence="2">The sequence shown here is derived from an EMBL/GenBank/DDBJ whole genome shotgun (WGS) entry which is preliminary data.</text>
</comment>
<dbReference type="RefSeq" id="WP_148541807.1">
    <property type="nucleotide sequence ID" value="NZ_VSDQ01000577.1"/>
</dbReference>
<dbReference type="EMBL" id="VSDQ01000577">
    <property type="protein sequence ID" value="TYA78624.1"/>
    <property type="molecule type" value="Genomic_DNA"/>
</dbReference>
<keyword evidence="3" id="KW-1185">Reference proteome</keyword>
<proteinExistence type="predicted"/>
<dbReference type="AlphaFoldDB" id="A0A5D0I4M5"/>
<evidence type="ECO:0000256" key="1">
    <source>
        <dbReference type="SAM" id="Coils"/>
    </source>
</evidence>
<feature type="coiled-coil region" evidence="1">
    <location>
        <begin position="94"/>
        <end position="121"/>
    </location>
</feature>